<dbReference type="WBParaSite" id="L893_g21823.t1">
    <property type="protein sequence ID" value="L893_g21823.t1"/>
    <property type="gene ID" value="L893_g21823"/>
</dbReference>
<proteinExistence type="predicted"/>
<organism evidence="1 2">
    <name type="scientific">Steinernema glaseri</name>
    <dbReference type="NCBI Taxonomy" id="37863"/>
    <lineage>
        <taxon>Eukaryota</taxon>
        <taxon>Metazoa</taxon>
        <taxon>Ecdysozoa</taxon>
        <taxon>Nematoda</taxon>
        <taxon>Chromadorea</taxon>
        <taxon>Rhabditida</taxon>
        <taxon>Tylenchina</taxon>
        <taxon>Panagrolaimomorpha</taxon>
        <taxon>Strongyloidoidea</taxon>
        <taxon>Steinernematidae</taxon>
        <taxon>Steinernema</taxon>
    </lineage>
</organism>
<evidence type="ECO:0000313" key="1">
    <source>
        <dbReference type="Proteomes" id="UP000095287"/>
    </source>
</evidence>
<evidence type="ECO:0000313" key="2">
    <source>
        <dbReference type="WBParaSite" id="L893_g21823.t1"/>
    </source>
</evidence>
<reference evidence="2" key="1">
    <citation type="submission" date="2016-11" db="UniProtKB">
        <authorList>
            <consortium name="WormBaseParasite"/>
        </authorList>
    </citation>
    <scope>IDENTIFICATION</scope>
</reference>
<dbReference type="AlphaFoldDB" id="A0A1I7Z1H8"/>
<protein>
    <submittedName>
        <fullName evidence="2">F-box domain-containing protein</fullName>
    </submittedName>
</protein>
<keyword evidence="1" id="KW-1185">Reference proteome</keyword>
<accession>A0A1I7Z1H8</accession>
<sequence length="299" mass="35654">MEFLPPVFYDHLASHLEDYDLFKISVKFCTCMLTEVSHIHYKKRRNVTLFAVQNEGEEWIFCCGDKPNRTLADMTKYEYVNEVAFLYNRNVVPYFYPFFWKDSLEKTLRVLPRYLRQAKITWDRDIASDEVKRYRLKTNFWDIFFASSLSRAPFSEVYMPYVDHRSEEFLRQQISFRGLEKLKISRTSPPSVWDCIEELLRQPQLNFLWITDMFAVSSRMLEALINKLKCSKFKFDIRGKKHSDFDLRKWRADFFSGQTEERSGGGSSVELGQLFHQHLASRTIRYYHSGQKIGISCYS</sequence>
<name>A0A1I7Z1H8_9BILA</name>
<dbReference type="Proteomes" id="UP000095287">
    <property type="component" value="Unplaced"/>
</dbReference>